<feature type="transmembrane region" description="Helical" evidence="1">
    <location>
        <begin position="201"/>
        <end position="219"/>
    </location>
</feature>
<dbReference type="EMBL" id="JACJUU010000004">
    <property type="protein sequence ID" value="MBC2769839.1"/>
    <property type="molecule type" value="Genomic_DNA"/>
</dbReference>
<feature type="transmembrane region" description="Helical" evidence="1">
    <location>
        <begin position="317"/>
        <end position="339"/>
    </location>
</feature>
<feature type="transmembrane region" description="Helical" evidence="1">
    <location>
        <begin position="92"/>
        <end position="111"/>
    </location>
</feature>
<feature type="transmembrane region" description="Helical" evidence="1">
    <location>
        <begin position="12"/>
        <end position="33"/>
    </location>
</feature>
<keyword evidence="1" id="KW-0472">Membrane</keyword>
<feature type="transmembrane region" description="Helical" evidence="1">
    <location>
        <begin position="375"/>
        <end position="397"/>
    </location>
</feature>
<organism evidence="2 3">
    <name type="scientific">Pusillimonas minor</name>
    <dbReference type="NCBI Taxonomy" id="2697024"/>
    <lineage>
        <taxon>Bacteria</taxon>
        <taxon>Pseudomonadati</taxon>
        <taxon>Pseudomonadota</taxon>
        <taxon>Betaproteobacteria</taxon>
        <taxon>Burkholderiales</taxon>
        <taxon>Alcaligenaceae</taxon>
        <taxon>Pusillimonas</taxon>
    </lineage>
</organism>
<sequence length="430" mass="46181">MSIWSGADFAAWGLAMSIAAIAPLLSVNLSNVVTRRLVEARHSLHDATATAIVLAGRRIGWGLTSAAFITLFSAGAWIQGWSSLNALTANKFLILLIILLLTNSWLLLWQVRFGQFFAEERNWIPALIFACARAGGLLGMLSVVALGNRNLIQVALGIFAGTWLTLITTRWALTRLRLVDSCGCIPTNLEIRVQLWCNLRILYGFAFGTASSLIVQYSIPPLIAIIEPQLFSSFYLAGILNSLAIGVLSSAMSALLAPFARWHTTGSTQALNRIGLFSPAVCAGMCLSVLCLCWFTLEFALNLLSPRSVHINDVRLFLALLGLQAIVRTAAAGFATYVSSAGTSRQMAIPLLIEIVLTLTVAVPLGWLFGVHSMLLGLTFAALIGSQFSSIAFAALCKPARITSRVAFASLLSAQLVGAALWWLIVSTIG</sequence>
<protein>
    <recommendedName>
        <fullName evidence="4">Polysaccharide biosynthesis protein</fullName>
    </recommendedName>
</protein>
<feature type="transmembrane region" description="Helical" evidence="1">
    <location>
        <begin position="351"/>
        <end position="369"/>
    </location>
</feature>
<evidence type="ECO:0000256" key="1">
    <source>
        <dbReference type="SAM" id="Phobius"/>
    </source>
</evidence>
<comment type="caution">
    <text evidence="2">The sequence shown here is derived from an EMBL/GenBank/DDBJ whole genome shotgun (WGS) entry which is preliminary data.</text>
</comment>
<feature type="transmembrane region" description="Helical" evidence="1">
    <location>
        <begin position="59"/>
        <end position="80"/>
    </location>
</feature>
<keyword evidence="1" id="KW-1133">Transmembrane helix</keyword>
<keyword evidence="1" id="KW-0812">Transmembrane</keyword>
<proteinExistence type="predicted"/>
<reference evidence="2 3" key="1">
    <citation type="submission" date="2020-08" db="EMBL/GenBank/DDBJ databases">
        <title>Paraeoetvoesia sp. YC-7-48 draft genome sequence.</title>
        <authorList>
            <person name="Yao L."/>
        </authorList>
    </citation>
    <scope>NUCLEOTIDE SEQUENCE [LARGE SCALE GENOMIC DNA]</scope>
    <source>
        <strain evidence="3">YC-7-48</strain>
    </source>
</reference>
<name>A0A842HM08_9BURK</name>
<feature type="transmembrane region" description="Helical" evidence="1">
    <location>
        <begin position="123"/>
        <end position="145"/>
    </location>
</feature>
<feature type="transmembrane region" description="Helical" evidence="1">
    <location>
        <begin position="151"/>
        <end position="173"/>
    </location>
</feature>
<feature type="transmembrane region" description="Helical" evidence="1">
    <location>
        <begin position="274"/>
        <end position="297"/>
    </location>
</feature>
<dbReference type="Proteomes" id="UP000545386">
    <property type="component" value="Unassembled WGS sequence"/>
</dbReference>
<dbReference type="RefSeq" id="WP_221893308.1">
    <property type="nucleotide sequence ID" value="NZ_JACJUU010000004.1"/>
</dbReference>
<evidence type="ECO:0000313" key="2">
    <source>
        <dbReference type="EMBL" id="MBC2769839.1"/>
    </source>
</evidence>
<feature type="transmembrane region" description="Helical" evidence="1">
    <location>
        <begin position="406"/>
        <end position="425"/>
    </location>
</feature>
<evidence type="ECO:0008006" key="4">
    <source>
        <dbReference type="Google" id="ProtNLM"/>
    </source>
</evidence>
<gene>
    <name evidence="2" type="ORF">GTU67_07925</name>
</gene>
<feature type="transmembrane region" description="Helical" evidence="1">
    <location>
        <begin position="239"/>
        <end position="262"/>
    </location>
</feature>
<evidence type="ECO:0000313" key="3">
    <source>
        <dbReference type="Proteomes" id="UP000545386"/>
    </source>
</evidence>
<accession>A0A842HM08</accession>
<dbReference type="AlphaFoldDB" id="A0A842HM08"/>
<keyword evidence="3" id="KW-1185">Reference proteome</keyword>